<comment type="catalytic activity">
    <reaction evidence="10">
        <text>an alpha-L-fucoside + H2O = L-fucose + an alcohol</text>
        <dbReference type="Rhea" id="RHEA:12288"/>
        <dbReference type="ChEBI" id="CHEBI:2181"/>
        <dbReference type="ChEBI" id="CHEBI:15377"/>
        <dbReference type="ChEBI" id="CHEBI:28349"/>
        <dbReference type="ChEBI" id="CHEBI:30879"/>
        <dbReference type="EC" id="3.2.1.51"/>
    </reaction>
</comment>
<comment type="subunit">
    <text evidence="5 10">Homotetramer.</text>
</comment>
<dbReference type="Proteomes" id="UP000694425">
    <property type="component" value="Unplaced"/>
</dbReference>
<keyword evidence="7 10" id="KW-0378">Hydrolase</keyword>
<evidence type="ECO:0000313" key="15">
    <source>
        <dbReference type="Proteomes" id="UP000694425"/>
    </source>
</evidence>
<evidence type="ECO:0000259" key="12">
    <source>
        <dbReference type="Pfam" id="PF01120"/>
    </source>
</evidence>
<name>A0A8C7BYQ8_NEOVI</name>
<comment type="function">
    <text evidence="3 10">Alpha-L-fucosidase is responsible for hydrolyzing the alpha-1,6-linked fucose joined to the reducing-end N-acetylglucosamine of the carbohydrate moieties of glycoproteins.</text>
</comment>
<evidence type="ECO:0000256" key="8">
    <source>
        <dbReference type="ARBA" id="ARBA00023180"/>
    </source>
</evidence>
<feature type="chain" id="PRO_5034413919" description="Alpha-L-fucosidase" evidence="10">
    <location>
        <begin position="34"/>
        <end position="474"/>
    </location>
</feature>
<reference evidence="14" key="1">
    <citation type="submission" date="2025-08" db="UniProtKB">
        <authorList>
            <consortium name="Ensembl"/>
        </authorList>
    </citation>
    <scope>IDENTIFICATION</scope>
</reference>
<dbReference type="GO" id="GO:2000535">
    <property type="term" value="P:regulation of entry of bacterium into host cell"/>
    <property type="evidence" value="ECO:0007669"/>
    <property type="project" value="Ensembl"/>
</dbReference>
<dbReference type="SMART" id="SM00812">
    <property type="entry name" value="Alpha_L_fucos"/>
    <property type="match status" value="1"/>
</dbReference>
<evidence type="ECO:0000256" key="10">
    <source>
        <dbReference type="PIRNR" id="PIRNR001092"/>
    </source>
</evidence>
<comment type="catalytic activity">
    <reaction evidence="2">
        <text>a neolactoside IV(2)-alpha-Fuc-nLc4Cer(d18:0) + H2O = a neolactoside nLc4Cer(d18:0) + L-fucose</text>
        <dbReference type="Rhea" id="RHEA:49308"/>
        <dbReference type="ChEBI" id="CHEBI:2181"/>
        <dbReference type="ChEBI" id="CHEBI:15377"/>
        <dbReference type="ChEBI" id="CHEBI:91119"/>
        <dbReference type="ChEBI" id="CHEBI:91121"/>
    </reaction>
    <physiologicalReaction direction="left-to-right" evidence="2">
        <dbReference type="Rhea" id="RHEA:49309"/>
    </physiologicalReaction>
</comment>
<feature type="domain" description="Glycoside hydrolase family 29 N-terminal" evidence="12">
    <location>
        <begin position="37"/>
        <end position="372"/>
    </location>
</feature>
<dbReference type="Gene3D" id="2.60.40.1180">
    <property type="entry name" value="Golgi alpha-mannosidase II"/>
    <property type="match status" value="1"/>
</dbReference>
<dbReference type="Gene3D" id="3.20.20.80">
    <property type="entry name" value="Glycosidases"/>
    <property type="match status" value="1"/>
</dbReference>
<dbReference type="InterPro" id="IPR000933">
    <property type="entry name" value="Glyco_hydro_29"/>
</dbReference>
<dbReference type="PRINTS" id="PR00741">
    <property type="entry name" value="GLHYDRLASE29"/>
</dbReference>
<dbReference type="PROSITE" id="PS00385">
    <property type="entry name" value="ALPHA_L_FUCOSIDASE"/>
    <property type="match status" value="1"/>
</dbReference>
<dbReference type="Pfam" id="PF16757">
    <property type="entry name" value="Fucosidase_C"/>
    <property type="match status" value="1"/>
</dbReference>
<dbReference type="InterPro" id="IPR017853">
    <property type="entry name" value="GH"/>
</dbReference>
<dbReference type="InterPro" id="IPR018526">
    <property type="entry name" value="Glyco_hydro_29_CS"/>
</dbReference>
<dbReference type="CTD" id="2519"/>
<evidence type="ECO:0000256" key="6">
    <source>
        <dbReference type="ARBA" id="ARBA00022729"/>
    </source>
</evidence>
<dbReference type="RefSeq" id="XP_044103422.1">
    <property type="nucleotide sequence ID" value="XM_044247487.1"/>
</dbReference>
<evidence type="ECO:0000256" key="11">
    <source>
        <dbReference type="PIRSR" id="PIRSR001092-1"/>
    </source>
</evidence>
<keyword evidence="6 10" id="KW-0732">Signal</keyword>
<dbReference type="FunFam" id="3.20.20.80:FF:000027">
    <property type="entry name" value="Alpha-L-fucosidase"/>
    <property type="match status" value="1"/>
</dbReference>
<evidence type="ECO:0000256" key="9">
    <source>
        <dbReference type="ARBA" id="ARBA00023295"/>
    </source>
</evidence>
<feature type="signal peptide" evidence="10">
    <location>
        <begin position="1"/>
        <end position="33"/>
    </location>
</feature>
<dbReference type="PANTHER" id="PTHR10030:SF45">
    <property type="entry name" value="PLASMA ALPHA-L-FUCOSIDASE"/>
    <property type="match status" value="1"/>
</dbReference>
<feature type="site" description="May be important for catalysis" evidence="11">
    <location>
        <position position="301"/>
    </location>
</feature>
<dbReference type="EC" id="3.2.1.51" evidence="10"/>
<dbReference type="Ensembl" id="ENSNVIT00000031906.1">
    <property type="protein sequence ID" value="ENSNVIP00000027500.1"/>
    <property type="gene ID" value="ENSNVIG00000021259.1"/>
</dbReference>
<evidence type="ECO:0000256" key="2">
    <source>
        <dbReference type="ARBA" id="ARBA00000419"/>
    </source>
</evidence>
<sequence>MRPQALPGLRRALPLSLLPLLLLLLLSPSLAPGAAPRAPRFDPTWESLDARPLPVWFDRAKFGLFIHWGVFSVPSFGSEWFWWYWQEKKIPMYVEFMKNNYSPNFKYEDFGPLFTAKFFNASHWADIFKASGAKYIVLTSKHHEGFTLWGSQYSWNWNAVDEGPKRDLVKELEVAIRKRTDLRFGLYYSLFEWFHPLFLEDKSRSFQQQQFPVSKTLPELYELVNKYQPEILWSDGDGDAPDHYWNSTGFLAWLYNRSPVRDTVVTNDRWGYGTICKHGGYYTCSDRYNPGHLLPHKWENCMTIDKFSWGYRRDAGINDYLTIEELVKELVETVSCGGNLLMNIGPTHDGTISVIFEERLRQMGTWLKVNGEAIYETHPWRSQSDDVTPNVWYTSKRKQKLVYAIFLEWPTSRHLFLSQPIATLGVTKIKLLGHGQPLNWTSLKPNGLLVELPHLTLHQMPCKWGWALALTNVI</sequence>
<dbReference type="Pfam" id="PF01120">
    <property type="entry name" value="Alpha_L_fucos"/>
    <property type="match status" value="1"/>
</dbReference>
<comment type="similarity">
    <text evidence="4 10">Belongs to the glycosyl hydrolase 29 family.</text>
</comment>
<gene>
    <name evidence="14" type="primary">FUCA2</name>
</gene>
<dbReference type="KEGG" id="nvs:122906014"/>
<accession>A0A8C7BYQ8</accession>
<organism evidence="14 15">
    <name type="scientific">Neovison vison</name>
    <name type="common">American mink</name>
    <name type="synonym">Mustela vison</name>
    <dbReference type="NCBI Taxonomy" id="452646"/>
    <lineage>
        <taxon>Eukaryota</taxon>
        <taxon>Metazoa</taxon>
        <taxon>Chordata</taxon>
        <taxon>Craniata</taxon>
        <taxon>Vertebrata</taxon>
        <taxon>Euteleostomi</taxon>
        <taxon>Mammalia</taxon>
        <taxon>Eutheria</taxon>
        <taxon>Laurasiatheria</taxon>
        <taxon>Carnivora</taxon>
        <taxon>Caniformia</taxon>
        <taxon>Musteloidea</taxon>
        <taxon>Mustelidae</taxon>
        <taxon>Mustelinae</taxon>
        <taxon>Neogale</taxon>
    </lineage>
</organism>
<dbReference type="GO" id="GO:0009617">
    <property type="term" value="P:response to bacterium"/>
    <property type="evidence" value="ECO:0007669"/>
    <property type="project" value="Ensembl"/>
</dbReference>
<evidence type="ECO:0000256" key="4">
    <source>
        <dbReference type="ARBA" id="ARBA00007951"/>
    </source>
</evidence>
<dbReference type="InterPro" id="IPR013780">
    <property type="entry name" value="Glyco_hydro_b"/>
</dbReference>
<evidence type="ECO:0000256" key="7">
    <source>
        <dbReference type="ARBA" id="ARBA00022801"/>
    </source>
</evidence>
<evidence type="ECO:0000256" key="5">
    <source>
        <dbReference type="ARBA" id="ARBA00011881"/>
    </source>
</evidence>
<proteinExistence type="inferred from homology"/>
<dbReference type="GO" id="GO:0016139">
    <property type="term" value="P:glycoside catabolic process"/>
    <property type="evidence" value="ECO:0007669"/>
    <property type="project" value="Ensembl"/>
</dbReference>
<dbReference type="FunFam" id="2.60.40.1180:FF:000013">
    <property type="entry name" value="Alpha-L-fucosidase"/>
    <property type="match status" value="1"/>
</dbReference>
<comment type="catalytic activity">
    <reaction evidence="1">
        <text>a neolactoside IV(2)-alpha-Fuc-nLc4Cer(d18:1(4E)) + H2O = a neolactoside nLc4Cer(d18:1(4E)) + L-fucose</text>
        <dbReference type="Rhea" id="RHEA:48224"/>
        <dbReference type="ChEBI" id="CHEBI:2181"/>
        <dbReference type="ChEBI" id="CHEBI:15377"/>
        <dbReference type="ChEBI" id="CHEBI:17006"/>
        <dbReference type="ChEBI" id="CHEBI:28691"/>
    </reaction>
    <physiologicalReaction direction="left-to-right" evidence="1">
        <dbReference type="Rhea" id="RHEA:48225"/>
    </physiologicalReaction>
</comment>
<evidence type="ECO:0000313" key="14">
    <source>
        <dbReference type="Ensembl" id="ENSNVIP00000027500.1"/>
    </source>
</evidence>
<dbReference type="GO" id="GO:0005764">
    <property type="term" value="C:lysosome"/>
    <property type="evidence" value="ECO:0007669"/>
    <property type="project" value="TreeGrafter"/>
</dbReference>
<reference evidence="14" key="2">
    <citation type="submission" date="2025-09" db="UniProtKB">
        <authorList>
            <consortium name="Ensembl"/>
        </authorList>
    </citation>
    <scope>IDENTIFICATION</scope>
</reference>
<evidence type="ECO:0000259" key="13">
    <source>
        <dbReference type="Pfam" id="PF16757"/>
    </source>
</evidence>
<dbReference type="GeneTree" id="ENSGT00440000035378"/>
<protein>
    <recommendedName>
        <fullName evidence="10">Alpha-L-fucosidase</fullName>
        <ecNumber evidence="10">3.2.1.51</ecNumber>
    </recommendedName>
</protein>
<evidence type="ECO:0000256" key="1">
    <source>
        <dbReference type="ARBA" id="ARBA00000321"/>
    </source>
</evidence>
<keyword evidence="15" id="KW-1185">Reference proteome</keyword>
<feature type="domain" description="Alpha-L-fucosidase C-terminal" evidence="13">
    <location>
        <begin position="383"/>
        <end position="471"/>
    </location>
</feature>
<dbReference type="PANTHER" id="PTHR10030">
    <property type="entry name" value="ALPHA-L-FUCOSIDASE"/>
    <property type="match status" value="1"/>
</dbReference>
<evidence type="ECO:0000256" key="3">
    <source>
        <dbReference type="ARBA" id="ARBA00004071"/>
    </source>
</evidence>
<dbReference type="AlphaFoldDB" id="A0A8C7BYQ8"/>
<dbReference type="InterPro" id="IPR031919">
    <property type="entry name" value="Fucosidase_C"/>
</dbReference>
<dbReference type="SUPFAM" id="SSF51445">
    <property type="entry name" value="(Trans)glycosidases"/>
    <property type="match status" value="1"/>
</dbReference>
<keyword evidence="9 10" id="KW-0326">Glycosidase</keyword>
<dbReference type="GO" id="GO:0004560">
    <property type="term" value="F:alpha-L-fucosidase activity"/>
    <property type="evidence" value="ECO:0007669"/>
    <property type="project" value="UniProtKB-UniRule"/>
</dbReference>
<dbReference type="InterPro" id="IPR057739">
    <property type="entry name" value="Glyco_hydro_29_N"/>
</dbReference>
<dbReference type="GeneID" id="122906014"/>
<keyword evidence="8" id="KW-0325">Glycoprotein</keyword>
<dbReference type="GO" id="GO:0006004">
    <property type="term" value="P:fucose metabolic process"/>
    <property type="evidence" value="ECO:0007669"/>
    <property type="project" value="Ensembl"/>
</dbReference>
<dbReference type="PIRSF" id="PIRSF001092">
    <property type="entry name" value="Alpha-L-fucosidase"/>
    <property type="match status" value="1"/>
</dbReference>
<dbReference type="GO" id="GO:0005615">
    <property type="term" value="C:extracellular space"/>
    <property type="evidence" value="ECO:0007669"/>
    <property type="project" value="Ensembl"/>
</dbReference>
<dbReference type="InterPro" id="IPR016286">
    <property type="entry name" value="FUC_metazoa-typ"/>
</dbReference>